<evidence type="ECO:0000313" key="3">
    <source>
        <dbReference type="Proteomes" id="UP000054771"/>
    </source>
</evidence>
<feature type="region of interest" description="Disordered" evidence="1">
    <location>
        <begin position="1"/>
        <end position="20"/>
    </location>
</feature>
<dbReference type="Proteomes" id="UP000054771">
    <property type="component" value="Unassembled WGS sequence"/>
</dbReference>
<gene>
    <name evidence="2" type="ORF">ASPCAL04797</name>
</gene>
<dbReference type="AlphaFoldDB" id="A0A0U5FZ55"/>
<dbReference type="PANTHER" id="PTHR37540:SF5">
    <property type="entry name" value="TRANSCRIPTION FACTOR DOMAIN-CONTAINING PROTEIN"/>
    <property type="match status" value="1"/>
</dbReference>
<dbReference type="OrthoDB" id="4159781at2759"/>
<dbReference type="EMBL" id="CDMC01000003">
    <property type="protein sequence ID" value="CEL03646.1"/>
    <property type="molecule type" value="Genomic_DNA"/>
</dbReference>
<reference evidence="3" key="1">
    <citation type="journal article" date="2016" name="Genome Announc.">
        <title>Draft genome sequences of fungus Aspergillus calidoustus.</title>
        <authorList>
            <person name="Horn F."/>
            <person name="Linde J."/>
            <person name="Mattern D.J."/>
            <person name="Walther G."/>
            <person name="Guthke R."/>
            <person name="Scherlach K."/>
            <person name="Martin K."/>
            <person name="Brakhage A.A."/>
            <person name="Petzke L."/>
            <person name="Valiante V."/>
        </authorList>
    </citation>
    <scope>NUCLEOTIDE SEQUENCE [LARGE SCALE GENOMIC DNA]</scope>
    <source>
        <strain evidence="3">SF006504</strain>
    </source>
</reference>
<sequence>MFIPYTGPSSKKKQTRGSAARAITAVKVASGGTRRRHQEYRYVKKGSKVPAGGMHCFHVSDWSDLPSNSELNVGGGGICDIETDFSDNATNPSTLSWILVRPNQAAHRAQIYEKGLIMGDQGTRNGASYSESNPQDLRYILSRQTRNRTGHAIQWPVNSGFSYPIPKKPYFPALLFQRGGTFLPVVDQYRGTFAHNLHTRWNQTVLSDACLFHATIFATSSFMDLLQGRRDNPVTLYHKQNVCRLVQDGILKSQSHGLSDSVITAAIYLVYFAKLSGELGEGTTHDDGVLAMIKMRAANPPAADSIPGWCIAHWNLWNSLFSGKDTLQPLPTLGPKHVIGSYTSLLAIATYRQLKRPPDLRVPCSILELLVSLNSRCTQPSGRCEWPEFDFFNTSHGPNWPAGRDQDAEVALRCCYIAGSIYWRAVLRAGRKADYQDDVRDLQVALSKSDTSFWFRFGPEVLRWVLMTGAAATTSDASKSWFIGRCYMVSAIVRPEDMEEYLVAANHLLWVFHNRDL</sequence>
<evidence type="ECO:0000256" key="1">
    <source>
        <dbReference type="SAM" id="MobiDB-lite"/>
    </source>
</evidence>
<name>A0A0U5FZ55_ASPCI</name>
<protein>
    <recommendedName>
        <fullName evidence="4">Transcription factor domain-containing protein</fullName>
    </recommendedName>
</protein>
<dbReference type="PANTHER" id="PTHR37540">
    <property type="entry name" value="TRANSCRIPTION FACTOR (ACR-2), PUTATIVE-RELATED-RELATED"/>
    <property type="match status" value="1"/>
</dbReference>
<dbReference type="STRING" id="454130.A0A0U5FZ55"/>
<keyword evidence="3" id="KW-1185">Reference proteome</keyword>
<accession>A0A0U5FZ55</accession>
<organism evidence="2 3">
    <name type="scientific">Aspergillus calidoustus</name>
    <dbReference type="NCBI Taxonomy" id="454130"/>
    <lineage>
        <taxon>Eukaryota</taxon>
        <taxon>Fungi</taxon>
        <taxon>Dikarya</taxon>
        <taxon>Ascomycota</taxon>
        <taxon>Pezizomycotina</taxon>
        <taxon>Eurotiomycetes</taxon>
        <taxon>Eurotiomycetidae</taxon>
        <taxon>Eurotiales</taxon>
        <taxon>Aspergillaceae</taxon>
        <taxon>Aspergillus</taxon>
        <taxon>Aspergillus subgen. Nidulantes</taxon>
    </lineage>
</organism>
<proteinExistence type="predicted"/>
<evidence type="ECO:0008006" key="4">
    <source>
        <dbReference type="Google" id="ProtNLM"/>
    </source>
</evidence>
<evidence type="ECO:0000313" key="2">
    <source>
        <dbReference type="EMBL" id="CEL03646.1"/>
    </source>
</evidence>